<gene>
    <name evidence="2" type="ORF">C1J01_12590</name>
</gene>
<comment type="caution">
    <text evidence="2">The sequence shown here is derived from an EMBL/GenBank/DDBJ whole genome shotgun (WGS) entry which is preliminary data.</text>
</comment>
<evidence type="ECO:0000313" key="3">
    <source>
        <dbReference type="Proteomes" id="UP000249304"/>
    </source>
</evidence>
<dbReference type="AlphaFoldDB" id="A0A2W2FCG6"/>
<dbReference type="InterPro" id="IPR029032">
    <property type="entry name" value="AhpD-like"/>
</dbReference>
<feature type="domain" description="Carboxymuconolactone decarboxylase-like" evidence="1">
    <location>
        <begin position="40"/>
        <end position="121"/>
    </location>
</feature>
<dbReference type="GO" id="GO:0051920">
    <property type="term" value="F:peroxiredoxin activity"/>
    <property type="evidence" value="ECO:0007669"/>
    <property type="project" value="InterPro"/>
</dbReference>
<proteinExistence type="predicted"/>
<dbReference type="Gene3D" id="1.20.1290.10">
    <property type="entry name" value="AhpD-like"/>
    <property type="match status" value="1"/>
</dbReference>
<evidence type="ECO:0000313" key="2">
    <source>
        <dbReference type="EMBL" id="PZG19287.1"/>
    </source>
</evidence>
<reference evidence="2 3" key="1">
    <citation type="submission" date="2018-01" db="EMBL/GenBank/DDBJ databases">
        <title>Draft genome sequence of Nonomuraea sp. KC333.</title>
        <authorList>
            <person name="Sahin N."/>
            <person name="Saygin H."/>
            <person name="Ay H."/>
        </authorList>
    </citation>
    <scope>NUCLEOTIDE SEQUENCE [LARGE SCALE GENOMIC DNA]</scope>
    <source>
        <strain evidence="2 3">KC333</strain>
    </source>
</reference>
<dbReference type="PANTHER" id="PTHR33570">
    <property type="entry name" value="4-CARBOXYMUCONOLACTONE DECARBOXYLASE FAMILY PROTEIN"/>
    <property type="match status" value="1"/>
</dbReference>
<dbReference type="Pfam" id="PF02627">
    <property type="entry name" value="CMD"/>
    <property type="match status" value="1"/>
</dbReference>
<dbReference type="PANTHER" id="PTHR33570:SF2">
    <property type="entry name" value="CARBOXYMUCONOLACTONE DECARBOXYLASE-LIKE DOMAIN-CONTAINING PROTEIN"/>
    <property type="match status" value="1"/>
</dbReference>
<name>A0A2W2FCG6_9ACTN</name>
<protein>
    <submittedName>
        <fullName evidence="2">4-carboxymuconolactone decarboxylase</fullName>
    </submittedName>
</protein>
<dbReference type="Proteomes" id="UP000249304">
    <property type="component" value="Unassembled WGS sequence"/>
</dbReference>
<dbReference type="SUPFAM" id="SSF69118">
    <property type="entry name" value="AhpD-like"/>
    <property type="match status" value="1"/>
</dbReference>
<keyword evidence="3" id="KW-1185">Reference proteome</keyword>
<dbReference type="RefSeq" id="WP_111179126.1">
    <property type="nucleotide sequence ID" value="NZ_POUD01000040.1"/>
</dbReference>
<dbReference type="EMBL" id="POUD01000040">
    <property type="protein sequence ID" value="PZG19287.1"/>
    <property type="molecule type" value="Genomic_DNA"/>
</dbReference>
<accession>A0A2W2FCG6</accession>
<dbReference type="InterPro" id="IPR003779">
    <property type="entry name" value="CMD-like"/>
</dbReference>
<dbReference type="InterPro" id="IPR052512">
    <property type="entry name" value="4CMD/NDH-1_regulator"/>
</dbReference>
<organism evidence="2 3">
    <name type="scientific">Nonomuraea aridisoli</name>
    <dbReference type="NCBI Taxonomy" id="2070368"/>
    <lineage>
        <taxon>Bacteria</taxon>
        <taxon>Bacillati</taxon>
        <taxon>Actinomycetota</taxon>
        <taxon>Actinomycetes</taxon>
        <taxon>Streptosporangiales</taxon>
        <taxon>Streptosporangiaceae</taxon>
        <taxon>Nonomuraea</taxon>
    </lineage>
</organism>
<evidence type="ECO:0000259" key="1">
    <source>
        <dbReference type="Pfam" id="PF02627"/>
    </source>
</evidence>
<sequence>MSDTTGGSALERGMRLRRQVLGARHVDASGGSDPEAMTPLQRMITEFGWGTVWAREELAPQQRSLITVAMLIALNRPHELRVHVRGALRNGLTEAAVREIAVHAVAYCGFPAAIDASRVIENVIEQVRAEADSGPDGSEPPEAES</sequence>
<dbReference type="OrthoDB" id="9802489at2"/>